<reference evidence="1" key="1">
    <citation type="journal article" date="2015" name="Nature">
        <title>Complex archaea that bridge the gap between prokaryotes and eukaryotes.</title>
        <authorList>
            <person name="Spang A."/>
            <person name="Saw J.H."/>
            <person name="Jorgensen S.L."/>
            <person name="Zaremba-Niedzwiedzka K."/>
            <person name="Martijn J."/>
            <person name="Lind A.E."/>
            <person name="van Eijk R."/>
            <person name="Schleper C."/>
            <person name="Guy L."/>
            <person name="Ettema T.J."/>
        </authorList>
    </citation>
    <scope>NUCLEOTIDE SEQUENCE</scope>
</reference>
<comment type="caution">
    <text evidence="1">The sequence shown here is derived from an EMBL/GenBank/DDBJ whole genome shotgun (WGS) entry which is preliminary data.</text>
</comment>
<dbReference type="EMBL" id="LAZR01000179">
    <property type="protein sequence ID" value="KKN83808.1"/>
    <property type="molecule type" value="Genomic_DNA"/>
</dbReference>
<protein>
    <submittedName>
        <fullName evidence="1">Uncharacterized protein</fullName>
    </submittedName>
</protein>
<dbReference type="AlphaFoldDB" id="A0A0F9WXT3"/>
<evidence type="ECO:0000313" key="1">
    <source>
        <dbReference type="EMBL" id="KKN83808.1"/>
    </source>
</evidence>
<name>A0A0F9WXT3_9ZZZZ</name>
<accession>A0A0F9WXT3</accession>
<organism evidence="1">
    <name type="scientific">marine sediment metagenome</name>
    <dbReference type="NCBI Taxonomy" id="412755"/>
    <lineage>
        <taxon>unclassified sequences</taxon>
        <taxon>metagenomes</taxon>
        <taxon>ecological metagenomes</taxon>
    </lineage>
</organism>
<sequence>MKTGGTIDRMQRAAEALQSAASALKHGRQHTFIEKLTTATQLITDVVCSSEKITPEERVKIIMA</sequence>
<proteinExistence type="predicted"/>
<gene>
    <name evidence="1" type="ORF">LCGC14_0294610</name>
</gene>